<name>A0A3S1BLB1_9BACT</name>
<reference evidence="2" key="1">
    <citation type="submission" date="2020-05" db="EMBL/GenBank/DDBJ databases">
        <title>Chitinophaga laudate sp. nov., isolated from a tropical peat swamp.</title>
        <authorList>
            <person name="Goh C.B.S."/>
            <person name="Lee M.S."/>
            <person name="Parimannan S."/>
            <person name="Pasbakhsh P."/>
            <person name="Yule C.M."/>
            <person name="Rajandas H."/>
            <person name="Loke S."/>
            <person name="Croft L."/>
            <person name="Tan J.B.L."/>
        </authorList>
    </citation>
    <scope>NUCLEOTIDE SEQUENCE</scope>
    <source>
        <strain evidence="2">Mgbs1</strain>
    </source>
</reference>
<keyword evidence="1" id="KW-0460">Magnesium</keyword>
<dbReference type="InterPro" id="IPR034686">
    <property type="entry name" value="Terpene_cyclase-like_2"/>
</dbReference>
<protein>
    <recommendedName>
        <fullName evidence="1">Terpene synthase</fullName>
        <ecNumber evidence="1">4.2.3.-</ecNumber>
    </recommendedName>
</protein>
<dbReference type="SUPFAM" id="SSF48576">
    <property type="entry name" value="Terpenoid synthases"/>
    <property type="match status" value="1"/>
</dbReference>
<proteinExistence type="inferred from homology"/>
<dbReference type="GO" id="GO:0046872">
    <property type="term" value="F:metal ion binding"/>
    <property type="evidence" value="ECO:0007669"/>
    <property type="project" value="UniProtKB-KW"/>
</dbReference>
<dbReference type="InterPro" id="IPR008949">
    <property type="entry name" value="Isoprenoid_synthase_dom_sf"/>
</dbReference>
<sequence>MLPVTILDPKLFNHFSDLISPHWKNLDETIINWINANPRLTAEHRKKLSKGCFGSLIARFYPSASYPHLITACRVMLFFFINDDNYHLHEEEELRAVHQRFITVLSGEEITEEEQDELCAMLQDIRMELEIFNRSDTWLKRFVASMDLYLEGVRMEAPFRLATRVPALGAYFEIRGRSIGTDVCYDLIEFVENIEMTPEQLQHPTVQEFKQLATSIIFLDNDLISMEKETGDVLNAVIIMKHTNATSEEQAVQDVIELRNALLSRFENLLLIAVNAEFRRNEAVRKYMYGIRKMVLGNYCWQCLDTGRYTGEN</sequence>
<dbReference type="GO" id="GO:0010333">
    <property type="term" value="F:terpene synthase activity"/>
    <property type="evidence" value="ECO:0007669"/>
    <property type="project" value="InterPro"/>
</dbReference>
<dbReference type="AlphaFoldDB" id="A0A3S1BLB1"/>
<comment type="similarity">
    <text evidence="1">Belongs to the terpene synthase family.</text>
</comment>
<dbReference type="SFLD" id="SFLDS00005">
    <property type="entry name" value="Isoprenoid_Synthase_Type_I"/>
    <property type="match status" value="1"/>
</dbReference>
<comment type="caution">
    <text evidence="2">The sequence shown here is derived from an EMBL/GenBank/DDBJ whole genome shotgun (WGS) entry which is preliminary data.</text>
</comment>
<comment type="cofactor">
    <cofactor evidence="1">
        <name>Mg(2+)</name>
        <dbReference type="ChEBI" id="CHEBI:18420"/>
    </cofactor>
</comment>
<evidence type="ECO:0000256" key="1">
    <source>
        <dbReference type="RuleBase" id="RU366034"/>
    </source>
</evidence>
<dbReference type="EMBL" id="RIAR02000001">
    <property type="protein sequence ID" value="NSL85317.1"/>
    <property type="molecule type" value="Genomic_DNA"/>
</dbReference>
<evidence type="ECO:0000313" key="3">
    <source>
        <dbReference type="Proteomes" id="UP000281028"/>
    </source>
</evidence>
<accession>A0A3S1BLB1</accession>
<keyword evidence="1" id="KW-0456">Lyase</keyword>
<evidence type="ECO:0000313" key="2">
    <source>
        <dbReference type="EMBL" id="NSL85317.1"/>
    </source>
</evidence>
<dbReference type="Gene3D" id="1.10.600.10">
    <property type="entry name" value="Farnesyl Diphosphate Synthase"/>
    <property type="match status" value="1"/>
</dbReference>
<gene>
    <name evidence="2" type="ORF">ECE50_000635</name>
</gene>
<dbReference type="SFLD" id="SFLDG01020">
    <property type="entry name" value="Terpene_Cyclase_Like_2"/>
    <property type="match status" value="1"/>
</dbReference>
<dbReference type="EC" id="4.2.3.-" evidence="1"/>
<dbReference type="PANTHER" id="PTHR35201">
    <property type="entry name" value="TERPENE SYNTHASE"/>
    <property type="match status" value="1"/>
</dbReference>
<dbReference type="Pfam" id="PF19086">
    <property type="entry name" value="Terpene_syn_C_2"/>
    <property type="match status" value="1"/>
</dbReference>
<keyword evidence="1" id="KW-0479">Metal-binding</keyword>
<organism evidence="2 3">
    <name type="scientific">Chitinophaga solisilvae</name>
    <dbReference type="NCBI Taxonomy" id="1233460"/>
    <lineage>
        <taxon>Bacteria</taxon>
        <taxon>Pseudomonadati</taxon>
        <taxon>Bacteroidota</taxon>
        <taxon>Chitinophagia</taxon>
        <taxon>Chitinophagales</taxon>
        <taxon>Chitinophagaceae</taxon>
        <taxon>Chitinophaga</taxon>
    </lineage>
</organism>
<dbReference type="Proteomes" id="UP000281028">
    <property type="component" value="Unassembled WGS sequence"/>
</dbReference>
<keyword evidence="3" id="KW-1185">Reference proteome</keyword>
<dbReference type="PANTHER" id="PTHR35201:SF4">
    <property type="entry name" value="BETA-PINACENE SYNTHASE-RELATED"/>
    <property type="match status" value="1"/>
</dbReference>
<dbReference type="OrthoDB" id="2989600at2"/>